<evidence type="ECO:0000259" key="2">
    <source>
        <dbReference type="Pfam" id="PF18451"/>
    </source>
</evidence>
<dbReference type="AlphaFoldDB" id="A0A285PJ57"/>
<feature type="region of interest" description="Disordered" evidence="1">
    <location>
        <begin position="36"/>
        <end position="129"/>
    </location>
</feature>
<dbReference type="InterPro" id="IPR040559">
    <property type="entry name" value="CdiA_C"/>
</dbReference>
<accession>A0A285PJ57</accession>
<dbReference type="Gene3D" id="3.40.1350.120">
    <property type="match status" value="1"/>
</dbReference>
<dbReference type="InterPro" id="IPR033806">
    <property type="entry name" value="CDI_toxin_Bp1026b-like"/>
</dbReference>
<reference evidence="3 4" key="1">
    <citation type="submission" date="2017-09" db="EMBL/GenBank/DDBJ databases">
        <authorList>
            <person name="Ehlers B."/>
            <person name="Leendertz F.H."/>
        </authorList>
    </citation>
    <scope>NUCLEOTIDE SEQUENCE [LARGE SCALE GENOMIC DNA]</scope>
    <source>
        <strain evidence="3 4">DSM 18289</strain>
    </source>
</reference>
<proteinExistence type="predicted"/>
<name>A0A285PJ57_9HYPH</name>
<evidence type="ECO:0000313" key="3">
    <source>
        <dbReference type="EMBL" id="SNZ21744.1"/>
    </source>
</evidence>
<dbReference type="EMBL" id="OBEL01000013">
    <property type="protein sequence ID" value="SNZ21744.1"/>
    <property type="molecule type" value="Genomic_DNA"/>
</dbReference>
<keyword evidence="4" id="KW-1185">Reference proteome</keyword>
<dbReference type="GO" id="GO:0004549">
    <property type="term" value="F:tRNA-specific ribonuclease activity"/>
    <property type="evidence" value="ECO:0007669"/>
    <property type="project" value="InterPro"/>
</dbReference>
<gene>
    <name evidence="3" type="ORF">SAMN06265368_4874</name>
</gene>
<feature type="compositionally biased region" description="Basic and acidic residues" evidence="1">
    <location>
        <begin position="118"/>
        <end position="129"/>
    </location>
</feature>
<organism evidence="3 4">
    <name type="scientific">Cohaesibacter gelatinilyticus</name>
    <dbReference type="NCBI Taxonomy" id="372072"/>
    <lineage>
        <taxon>Bacteria</taxon>
        <taxon>Pseudomonadati</taxon>
        <taxon>Pseudomonadota</taxon>
        <taxon>Alphaproteobacteria</taxon>
        <taxon>Hyphomicrobiales</taxon>
        <taxon>Cohaesibacteraceae</taxon>
    </lineage>
</organism>
<feature type="compositionally biased region" description="Basic and acidic residues" evidence="1">
    <location>
        <begin position="45"/>
        <end position="56"/>
    </location>
</feature>
<dbReference type="Pfam" id="PF18451">
    <property type="entry name" value="CdiA_C"/>
    <property type="match status" value="1"/>
</dbReference>
<sequence>LALTGGTVNGRNLSASELQSFSEALTFAGVRTILNSDVNEDGDDGTEKPPATDDKTQTQNSPIVSEDGAILPPNGPEQPDPEDQDPKGLVPIKPPNRSANPKDVGQQPSSDLKLPKSSNEEEKKRRMEAGKVAAEEYLNSHEPFRPKKKVPQIRMDVESSETPALYDQLDVKVFEHFDGVRPSAPGEGSMSGTPDGFSEDMKNYQITQRVREQDSAFVLKEAGYTVEHQPLVKPDDDLKKDANPDYRINGKIYDCYAPTSTSARNIWTFIMRNKIEARQTKRVVLNLRDTPVTVFEIIQQFKAAGTPGLLDLIIIK</sequence>
<dbReference type="CDD" id="cd13442">
    <property type="entry name" value="CDI_toxin_Bp1026b-like"/>
    <property type="match status" value="1"/>
</dbReference>
<dbReference type="Proteomes" id="UP000219439">
    <property type="component" value="Unassembled WGS sequence"/>
</dbReference>
<protein>
    <recommendedName>
        <fullName evidence="2">tRNA nuclease CdiA C-terminal domain-containing protein</fullName>
    </recommendedName>
</protein>
<feature type="domain" description="tRNA nuclease CdiA C-terminal" evidence="2">
    <location>
        <begin position="243"/>
        <end position="316"/>
    </location>
</feature>
<evidence type="ECO:0000256" key="1">
    <source>
        <dbReference type="SAM" id="MobiDB-lite"/>
    </source>
</evidence>
<feature type="non-terminal residue" evidence="3">
    <location>
        <position position="1"/>
    </location>
</feature>
<evidence type="ECO:0000313" key="4">
    <source>
        <dbReference type="Proteomes" id="UP000219439"/>
    </source>
</evidence>